<accession>A0AB34KXP6</accession>
<feature type="compositionally biased region" description="Low complexity" evidence="1">
    <location>
        <begin position="408"/>
        <end position="425"/>
    </location>
</feature>
<feature type="region of interest" description="Disordered" evidence="1">
    <location>
        <begin position="158"/>
        <end position="186"/>
    </location>
</feature>
<reference evidence="3 4" key="1">
    <citation type="journal article" date="2020" name="Microbiol. Resour. Announc.">
        <title>Draft Genome Sequence of a Cladosporium Species Isolated from the Mesophotic Ascidian Didemnum maculosum.</title>
        <authorList>
            <person name="Gioti A."/>
            <person name="Siaperas R."/>
            <person name="Nikolaivits E."/>
            <person name="Le Goff G."/>
            <person name="Ouazzani J."/>
            <person name="Kotoulas G."/>
            <person name="Topakas E."/>
        </authorList>
    </citation>
    <scope>NUCLEOTIDE SEQUENCE [LARGE SCALE GENOMIC DNA]</scope>
    <source>
        <strain evidence="3 4">TM138-S3</strain>
    </source>
</reference>
<feature type="region of interest" description="Disordered" evidence="1">
    <location>
        <begin position="398"/>
        <end position="443"/>
    </location>
</feature>
<dbReference type="RefSeq" id="XP_069231977.1">
    <property type="nucleotide sequence ID" value="XM_069371209.1"/>
</dbReference>
<dbReference type="Pfam" id="PF09350">
    <property type="entry name" value="DJC28_CD"/>
    <property type="match status" value="1"/>
</dbReference>
<dbReference type="PANTHER" id="PTHR39394">
    <property type="entry name" value="YALI0E31793P"/>
    <property type="match status" value="1"/>
</dbReference>
<evidence type="ECO:0000313" key="3">
    <source>
        <dbReference type="EMBL" id="KAL1588872.1"/>
    </source>
</evidence>
<gene>
    <name evidence="3" type="ORF">WHR41_02603</name>
</gene>
<feature type="domain" description="DnaJ homologue subfamily C member 28 conserved" evidence="2">
    <location>
        <begin position="238"/>
        <end position="307"/>
    </location>
</feature>
<sequence>MQGVARSPLSICTRCLRARQNAGVGRVNPARFQSNDAPSGTKDAQRQDGAREEKEEGAMSRRLAEMSADSLEQGGRGARKAVEEAGFSEELKARLQEKLASAGFKSDNASAFAQANMPASAGRQARDLASAEPWTGSESLIDASSRMLHDAHKPLRVKGARRGAGVRGPAKVDTGRPSNAPGTGVRLANARDKTSFYAEIKDEKMTEDERAKYRQELKDRFSPGARIAPASIQGLTSLANERIEDAIARGQFRNLPRGGKIERDHNAGNPFLDTTEYFMNKMIQRQEIVPPWIEKQQELLAASTRFRGQLRASWRRHVARTIASRGGDLEGQMKLAKAYAFAESVHNPQKTKVEKINAVDDDGHLSQITLAGELKPSPPGNADAQENEIQILEQMLTDDGPKSPDQQVTVTTEAPGTGATAAAADVGREPPRPTVPPFRDPDWEETERSYHNTAIINLNTITRSYNLMAPKVAQKPYYSLERELHTCFADIAPQVADAIKERALAPKVSNVQSIGHKPGGVLDKFSTGTSVNVYDERKPQYGFKEFWSDLFSKEKA</sequence>
<evidence type="ECO:0000259" key="2">
    <source>
        <dbReference type="Pfam" id="PF09350"/>
    </source>
</evidence>
<keyword evidence="4" id="KW-1185">Reference proteome</keyword>
<protein>
    <recommendedName>
        <fullName evidence="2">DnaJ homologue subfamily C member 28 conserved domain-containing protein</fullName>
    </recommendedName>
</protein>
<dbReference type="AlphaFoldDB" id="A0AB34KXP6"/>
<evidence type="ECO:0000256" key="1">
    <source>
        <dbReference type="SAM" id="MobiDB-lite"/>
    </source>
</evidence>
<dbReference type="InterPro" id="IPR018961">
    <property type="entry name" value="DnaJ_homolog_subfam-C_membr-28"/>
</dbReference>
<dbReference type="EMBL" id="JAAQHG020000006">
    <property type="protein sequence ID" value="KAL1588872.1"/>
    <property type="molecule type" value="Genomic_DNA"/>
</dbReference>
<dbReference type="PANTHER" id="PTHR39394:SF1">
    <property type="entry name" value="DNAJ HOMOLOGUE SUBFAMILY C MEMBER 28 CONSERVED DOMAIN-CONTAINING PROTEIN"/>
    <property type="match status" value="1"/>
</dbReference>
<dbReference type="Proteomes" id="UP000803884">
    <property type="component" value="Unassembled WGS sequence"/>
</dbReference>
<evidence type="ECO:0000313" key="4">
    <source>
        <dbReference type="Proteomes" id="UP000803884"/>
    </source>
</evidence>
<organism evidence="3 4">
    <name type="scientific">Cladosporium halotolerans</name>
    <dbReference type="NCBI Taxonomy" id="1052096"/>
    <lineage>
        <taxon>Eukaryota</taxon>
        <taxon>Fungi</taxon>
        <taxon>Dikarya</taxon>
        <taxon>Ascomycota</taxon>
        <taxon>Pezizomycotina</taxon>
        <taxon>Dothideomycetes</taxon>
        <taxon>Dothideomycetidae</taxon>
        <taxon>Cladosporiales</taxon>
        <taxon>Cladosporiaceae</taxon>
        <taxon>Cladosporium</taxon>
    </lineage>
</organism>
<comment type="caution">
    <text evidence="3">The sequence shown here is derived from an EMBL/GenBank/DDBJ whole genome shotgun (WGS) entry which is preliminary data.</text>
</comment>
<proteinExistence type="predicted"/>
<dbReference type="GeneID" id="96004047"/>
<feature type="region of interest" description="Disordered" evidence="1">
    <location>
        <begin position="23"/>
        <end position="84"/>
    </location>
</feature>
<feature type="compositionally biased region" description="Basic and acidic residues" evidence="1">
    <location>
        <begin position="43"/>
        <end position="64"/>
    </location>
</feature>
<name>A0AB34KXP6_9PEZI</name>